<dbReference type="EMBL" id="CP075371">
    <property type="protein sequence ID" value="QVT77820.1"/>
    <property type="molecule type" value="Genomic_DNA"/>
</dbReference>
<dbReference type="PANTHER" id="PTHR44688:SF25">
    <property type="entry name" value="HTH LUXR-TYPE DOMAIN-CONTAINING PROTEIN"/>
    <property type="match status" value="1"/>
</dbReference>
<dbReference type="Pfam" id="PF00196">
    <property type="entry name" value="GerE"/>
    <property type="match status" value="1"/>
</dbReference>
<dbReference type="Proteomes" id="UP000679307">
    <property type="component" value="Chromosome"/>
</dbReference>
<dbReference type="SMART" id="SM00421">
    <property type="entry name" value="HTH_LUXR"/>
    <property type="match status" value="1"/>
</dbReference>
<accession>A0ABX8EBY5</accession>
<keyword evidence="3" id="KW-0804">Transcription</keyword>
<evidence type="ECO:0000256" key="2">
    <source>
        <dbReference type="ARBA" id="ARBA00023125"/>
    </source>
</evidence>
<gene>
    <name evidence="5" type="primary">vraR_1</name>
    <name evidence="5" type="ORF">ENKNEFLB_00189</name>
</gene>
<reference evidence="5 6" key="1">
    <citation type="submission" date="2021-05" db="EMBL/GenBank/DDBJ databases">
        <title>Complete genome of Nocardioides aquaticus KCTC 9944T isolated from meromictic and hypersaline Ekho Lake, Antarctica.</title>
        <authorList>
            <person name="Hwang K."/>
            <person name="Kim K.M."/>
            <person name="Choe H."/>
        </authorList>
    </citation>
    <scope>NUCLEOTIDE SEQUENCE [LARGE SCALE GENOMIC DNA]</scope>
    <source>
        <strain evidence="5 6">KCTC 9944</strain>
    </source>
</reference>
<evidence type="ECO:0000313" key="6">
    <source>
        <dbReference type="Proteomes" id="UP000679307"/>
    </source>
</evidence>
<sequence>MLDDALGLLQAANGLHAQAARSFTRAGLGPADITDQQEVLGHLALVEAYRGDLARAADHARTALTAAGAPGVPAADRYAALAMAWVHLERAEDARCAAQLDLVGHGPTRQVEPWWDTARALLEARLLVATGRPHAAVRLLTDEIAVAEPEPAWRHGVLAVARADALLAGGEPRRALAVLTPLPPSAFPEAAVVAADAHLATGDTRGAVAVLAAATGDLDGAPLTVQVRAWLLEARASAHRGHRERTGQLLARALQAAAAEDALSPLRRQWPGVRQLVNEDPVLLRTYRDLLPRLRDLEARRTAPPVPVVRQTPTGILGASLTERELEVLDLLAQMYSTEEIAVALYVSANTVKTHLKGIFAKLCVNRRAEAVRRGRQLGLC</sequence>
<name>A0ABX8EBY5_9ACTN</name>
<feature type="domain" description="HTH luxR-type" evidence="4">
    <location>
        <begin position="314"/>
        <end position="379"/>
    </location>
</feature>
<dbReference type="InterPro" id="IPR000792">
    <property type="entry name" value="Tscrpt_reg_LuxR_C"/>
</dbReference>
<dbReference type="PROSITE" id="PS50043">
    <property type="entry name" value="HTH_LUXR_2"/>
    <property type="match status" value="1"/>
</dbReference>
<keyword evidence="6" id="KW-1185">Reference proteome</keyword>
<proteinExistence type="predicted"/>
<protein>
    <submittedName>
        <fullName evidence="5">Response regulator protein VraR</fullName>
    </submittedName>
</protein>
<evidence type="ECO:0000259" key="4">
    <source>
        <dbReference type="PROSITE" id="PS50043"/>
    </source>
</evidence>
<evidence type="ECO:0000313" key="5">
    <source>
        <dbReference type="EMBL" id="QVT77820.1"/>
    </source>
</evidence>
<dbReference type="CDD" id="cd06170">
    <property type="entry name" value="LuxR_C_like"/>
    <property type="match status" value="1"/>
</dbReference>
<dbReference type="PANTHER" id="PTHR44688">
    <property type="entry name" value="DNA-BINDING TRANSCRIPTIONAL ACTIVATOR DEVR_DOSR"/>
    <property type="match status" value="1"/>
</dbReference>
<keyword evidence="2" id="KW-0238">DNA-binding</keyword>
<evidence type="ECO:0000256" key="1">
    <source>
        <dbReference type="ARBA" id="ARBA00023015"/>
    </source>
</evidence>
<evidence type="ECO:0000256" key="3">
    <source>
        <dbReference type="ARBA" id="ARBA00023163"/>
    </source>
</evidence>
<organism evidence="5 6">
    <name type="scientific">Nocardioides aquaticus</name>
    <dbReference type="NCBI Taxonomy" id="160826"/>
    <lineage>
        <taxon>Bacteria</taxon>
        <taxon>Bacillati</taxon>
        <taxon>Actinomycetota</taxon>
        <taxon>Actinomycetes</taxon>
        <taxon>Propionibacteriales</taxon>
        <taxon>Nocardioidaceae</taxon>
        <taxon>Nocardioides</taxon>
    </lineage>
</organism>
<keyword evidence="1" id="KW-0805">Transcription regulation</keyword>